<evidence type="ECO:0000313" key="2">
    <source>
        <dbReference type="Proteomes" id="UP000765509"/>
    </source>
</evidence>
<proteinExistence type="predicted"/>
<sequence>MCTTHIKEVCFSENPHLRPTHCVNKRRRRSYQNPSAHLSTAQALVTGEIFDERPEELIIDCGTTHHMFNSRSLFSTFVKTTPMDVSTGNSTSSLFKRIRNCQLTD</sequence>
<comment type="caution">
    <text evidence="1">The sequence shown here is derived from an EMBL/GenBank/DDBJ whole genome shotgun (WGS) entry which is preliminary data.</text>
</comment>
<protein>
    <submittedName>
        <fullName evidence="1">Uncharacterized protein</fullName>
    </submittedName>
</protein>
<organism evidence="1 2">
    <name type="scientific">Austropuccinia psidii MF-1</name>
    <dbReference type="NCBI Taxonomy" id="1389203"/>
    <lineage>
        <taxon>Eukaryota</taxon>
        <taxon>Fungi</taxon>
        <taxon>Dikarya</taxon>
        <taxon>Basidiomycota</taxon>
        <taxon>Pucciniomycotina</taxon>
        <taxon>Pucciniomycetes</taxon>
        <taxon>Pucciniales</taxon>
        <taxon>Sphaerophragmiaceae</taxon>
        <taxon>Austropuccinia</taxon>
    </lineage>
</organism>
<name>A0A9Q3HCT7_9BASI</name>
<accession>A0A9Q3HCT7</accession>
<dbReference type="AlphaFoldDB" id="A0A9Q3HCT7"/>
<keyword evidence="2" id="KW-1185">Reference proteome</keyword>
<dbReference type="OrthoDB" id="8029976at2759"/>
<reference evidence="1" key="1">
    <citation type="submission" date="2021-03" db="EMBL/GenBank/DDBJ databases">
        <title>Draft genome sequence of rust myrtle Austropuccinia psidii MF-1, a brazilian biotype.</title>
        <authorList>
            <person name="Quecine M.C."/>
            <person name="Pachon D.M.R."/>
            <person name="Bonatelli M.L."/>
            <person name="Correr F.H."/>
            <person name="Franceschini L.M."/>
            <person name="Leite T.F."/>
            <person name="Margarido G.R.A."/>
            <person name="Almeida C.A."/>
            <person name="Ferrarezi J.A."/>
            <person name="Labate C.A."/>
        </authorList>
    </citation>
    <scope>NUCLEOTIDE SEQUENCE</scope>
    <source>
        <strain evidence="1">MF-1</strain>
    </source>
</reference>
<dbReference type="Proteomes" id="UP000765509">
    <property type="component" value="Unassembled WGS sequence"/>
</dbReference>
<gene>
    <name evidence="1" type="ORF">O181_039332</name>
</gene>
<dbReference type="EMBL" id="AVOT02015355">
    <property type="protein sequence ID" value="MBW0499617.1"/>
    <property type="molecule type" value="Genomic_DNA"/>
</dbReference>
<evidence type="ECO:0000313" key="1">
    <source>
        <dbReference type="EMBL" id="MBW0499617.1"/>
    </source>
</evidence>